<evidence type="ECO:0000313" key="1">
    <source>
        <dbReference type="EMBL" id="GAL21038.1"/>
    </source>
</evidence>
<comment type="caution">
    <text evidence="1">The sequence shown here is derived from an EMBL/GenBank/DDBJ whole genome shotgun (WGS) entry which is preliminary data.</text>
</comment>
<keyword evidence="2" id="KW-1185">Reference proteome</keyword>
<dbReference type="Proteomes" id="UP000029228">
    <property type="component" value="Unassembled WGS sequence"/>
</dbReference>
<reference evidence="1 2" key="2">
    <citation type="submission" date="2014-09" db="EMBL/GenBank/DDBJ databases">
        <authorList>
            <consortium name="NBRP consortium"/>
            <person name="Sawabe T."/>
            <person name="Meirelles P."/>
            <person name="Nakanishi M."/>
            <person name="Sayaka M."/>
            <person name="Hattori M."/>
            <person name="Ohkuma M."/>
        </authorList>
    </citation>
    <scope>NUCLEOTIDE SEQUENCE [LARGE SCALE GENOMIC DNA]</scope>
    <source>
        <strain evidence="2">JCM19235</strain>
    </source>
</reference>
<reference evidence="1 2" key="1">
    <citation type="submission" date="2014-09" db="EMBL/GenBank/DDBJ databases">
        <title>Vibrio maritimus JCM 19235. (C45) whole genome shotgun sequence.</title>
        <authorList>
            <person name="Sawabe T."/>
            <person name="Meirelles P."/>
            <person name="Nakanishi M."/>
            <person name="Sayaka M."/>
            <person name="Hattori M."/>
            <person name="Ohkuma M."/>
        </authorList>
    </citation>
    <scope>NUCLEOTIDE SEQUENCE [LARGE SCALE GENOMIC DNA]</scope>
    <source>
        <strain evidence="2">JCM19235</strain>
    </source>
</reference>
<evidence type="ECO:0000313" key="2">
    <source>
        <dbReference type="Proteomes" id="UP000029228"/>
    </source>
</evidence>
<dbReference type="STRING" id="990268.JCM19235_313"/>
<accession>A0A090S2N2</accession>
<dbReference type="AlphaFoldDB" id="A0A090S2N2"/>
<protein>
    <submittedName>
        <fullName evidence="1">Uncharacterized protein</fullName>
    </submittedName>
</protein>
<proteinExistence type="predicted"/>
<gene>
    <name evidence="1" type="ORF">JCM19235_313</name>
</gene>
<sequence length="65" mass="7183">MYTVSGSIAPYSQSTFDAYVDDTYQWLDKTRVFHGAGYDAEMAAVSLIASSLKAPMVKVSCWYMG</sequence>
<organism evidence="1 2">
    <name type="scientific">Vibrio maritimus</name>
    <dbReference type="NCBI Taxonomy" id="990268"/>
    <lineage>
        <taxon>Bacteria</taxon>
        <taxon>Pseudomonadati</taxon>
        <taxon>Pseudomonadota</taxon>
        <taxon>Gammaproteobacteria</taxon>
        <taxon>Vibrionales</taxon>
        <taxon>Vibrionaceae</taxon>
        <taxon>Vibrio</taxon>
    </lineage>
</organism>
<dbReference type="EMBL" id="BBMR01000007">
    <property type="protein sequence ID" value="GAL21038.1"/>
    <property type="molecule type" value="Genomic_DNA"/>
</dbReference>
<name>A0A090S2N2_9VIBR</name>